<dbReference type="Gene3D" id="3.30.70.3290">
    <property type="match status" value="1"/>
</dbReference>
<dbReference type="Pfam" id="PF08659">
    <property type="entry name" value="KR"/>
    <property type="match status" value="1"/>
</dbReference>
<evidence type="ECO:0000256" key="1">
    <source>
        <dbReference type="ARBA" id="ARBA00022450"/>
    </source>
</evidence>
<dbReference type="Pfam" id="PF00109">
    <property type="entry name" value="ketoacyl-synt"/>
    <property type="match status" value="1"/>
</dbReference>
<sequence>MGPLRLIIIDPRVLLNKVFDAVFPLVVTKFSLESEFLNEVFLQVCSLTIFKRVILLEPESLVLENFDDLFVKSGGLVYLAKKTDELVPILFQPSMQFGANEQMEVSWRLTIVSARIAHFLGLSGPNISTESGCSSSGVALGLAVKALRNGETNLAFVCGANLLVAPFDFTEFRHIISAEYRSRVFDADANGYVRGEGCGVVLLKRLSDAGYQSSTSTTAKKSAWLDIAGVNSPTQTVLSGPTETVLDFTDFCRNNAVKAHVLVAEHAFHSRHMDKMLRQYENVLCSINFKSGNGIEYISGVDGSVVSEVDVDYWKRHTREAVQFFNAIQNMENYFGPGPILFVEIGPHPVLSALVHANISSSCDIKCLPTMRRSKASTETELYSTICTLFAQGYRINFEEFHRGHCYRKVDLPHYPFQKKKMWIYKKNDLVPKARTQPDIRPWLGERVTFPGVKSHDQGIHTQYRNLVGLTSYPYVSDHKIFEFIVVPAAVFIEIALRASSHHGVTFPIVLENFQVRAGLQLETDPINLCTTVVINIDEANNIGSVKSYSKQPTARELEWKCHTTSEFQSDNSSPAELQDFNFESLHSIRQRIRKVGDVAAMYKRLNDLGYKFGPTFQNTSDICHPILLDGMLQAPLFLLIATNSITQLHVPVGVKKIALLRIVETAVPNQKSQSMYIHCNKNRVTMYSQDDGSPLAILEGIEIIATTNDRLRTLLIRGEAEVKMPALYEQAWLPVIDDGELDIMSNSNETIKEVLSDTLADKNLEGVIFIQAAGNIQANEVLEKSLLVVNECLKLLQAFMNHGTLNKRIVVVTIGQSSAGSGGHSLPFGSQLHGLFRSFLSENPSAICKLLDLDPEENDSKNAEYLITEALEAQNDELIVAYRNNIKYKARLHPHKGTMSHPPLELTGFRYHAVIPASKSVSDLRFQRDIVPNNLQLEPYDIEELDSRLRDKTFVPPPQRVFDVVDIRSAIRYLQEAKHIGKVVLKYPEPNAQLHNSHISLTFKLLSASATYVITGGCGGIGFEVGKWMLKNGAGHVVLVGRRSPECRVMREIEQIRSSSETEGVLSISQGDIGDMSYCEKLFSWIETKWPTMPVRGVIHAAGVLADGVIPNQTPESFLTTQHPKNDSILWEATNGYNAIQEVPMSAVKIVLLTGCTGVVGPHVLQQLSRLPQIESIYCLVRPRKRESGKDRVIHRLKELNLLSTSNIEKIIPLDGDIVSENLSLQIELYNRLANCVDAVVHCAGQTSHMEMYAHFSSQNIGVRAINVTGTQNILKFACTTKRKHLYNASTLLAIRLPANYENNYFGYPETFPQDVGQAVEKGLPAKSFRLPMLFGESKTGKKTSLENDHLFLESIYFLMNSIMPDICFPLHVAPVDIAVEITLKLFFDENVPSGMFNITNPHARNYTDIEKISDEFAPKLRLAEAIYSYLYNTKPTLDKDDVFTILSDFARREGGDPSKISSVVENMTFNDDITCQQILNKPGIQTLLRERFVTPMRKVPYDDFVTDLHSKGNESLLFKWLDYYSRDDALPRNIANGKLQPQPNWVENMAKFQLESCAKMRKYIPNVEEMIPDPLETLRADLQYTIDNIDSSLGNLLRGKGENHCLNGKKPGDIELEKDLRVSKSVGLMSAALKEPADGTKCTISGFGYTVENQEDDPNKKLKFVGMDIYNREKCGEQIFLSQKPNLIICAGGVAGKGTCSAILIRLTSRIWYHSRETSNANFVTKLVFDIAYTTLLGKFATQLVWNRGLFTTRKYLLLETAVLATCLITQFAMPPIFGILVLDKNTPLHRFIAFIFNGGAPLRIDLKMLPVVIFSAIAGFKAAGNVGLYIITAAMYLQCVTVWISIMTPKSAAAITVSIEKDKRSFKIVRSNSPAKKKNIVRFLNTRLGKLLVNEYFNG</sequence>
<keyword evidence="2" id="KW-0597">Phosphoprotein</keyword>
<keyword evidence="3" id="KW-0808">Transferase</keyword>
<keyword evidence="9" id="KW-1185">Reference proteome</keyword>
<feature type="domain" description="Ketosynthase family 3 (KS3)" evidence="6">
    <location>
        <begin position="1"/>
        <end position="461"/>
    </location>
</feature>
<dbReference type="Gene3D" id="3.10.129.110">
    <property type="entry name" value="Polyketide synthase dehydratase"/>
    <property type="match status" value="1"/>
</dbReference>
<evidence type="ECO:0000256" key="3">
    <source>
        <dbReference type="ARBA" id="ARBA00022679"/>
    </source>
</evidence>
<keyword evidence="5" id="KW-1133">Transmembrane helix</keyword>
<organism evidence="8 9">
    <name type="scientific">Folsomia candida</name>
    <name type="common">Springtail</name>
    <dbReference type="NCBI Taxonomy" id="158441"/>
    <lineage>
        <taxon>Eukaryota</taxon>
        <taxon>Metazoa</taxon>
        <taxon>Ecdysozoa</taxon>
        <taxon>Arthropoda</taxon>
        <taxon>Hexapoda</taxon>
        <taxon>Collembola</taxon>
        <taxon>Entomobryomorpha</taxon>
        <taxon>Isotomoidea</taxon>
        <taxon>Isotomidae</taxon>
        <taxon>Proisotominae</taxon>
        <taxon>Folsomia</taxon>
    </lineage>
</organism>
<dbReference type="PROSITE" id="PS52004">
    <property type="entry name" value="KS3_2"/>
    <property type="match status" value="1"/>
</dbReference>
<dbReference type="Gene3D" id="3.30.70.250">
    <property type="entry name" value="Malonyl-CoA ACP transacylase, ACP-binding"/>
    <property type="match status" value="1"/>
</dbReference>
<dbReference type="SUPFAM" id="SSF51735">
    <property type="entry name" value="NAD(P)-binding Rossmann-fold domains"/>
    <property type="match status" value="3"/>
</dbReference>
<dbReference type="InterPro" id="IPR016035">
    <property type="entry name" value="Acyl_Trfase/lysoPLipase"/>
</dbReference>
<keyword evidence="1" id="KW-0596">Phosphopantetheine</keyword>
<dbReference type="InterPro" id="IPR043504">
    <property type="entry name" value="Peptidase_S1_PA_chymotrypsin"/>
</dbReference>
<keyword evidence="5" id="KW-0472">Membrane</keyword>
<dbReference type="Gene3D" id="3.40.366.10">
    <property type="entry name" value="Malonyl-Coenzyme A Acyl Carrier Protein, domain 2"/>
    <property type="match status" value="1"/>
</dbReference>
<dbReference type="InterPro" id="IPR018201">
    <property type="entry name" value="Ketoacyl_synth_AS"/>
</dbReference>
<dbReference type="InterPro" id="IPR001254">
    <property type="entry name" value="Trypsin_dom"/>
</dbReference>
<dbReference type="GO" id="GO:0006633">
    <property type="term" value="P:fatty acid biosynthetic process"/>
    <property type="evidence" value="ECO:0007669"/>
    <property type="project" value="UniProtKB-UniPathway"/>
</dbReference>
<dbReference type="SMART" id="SM00827">
    <property type="entry name" value="PKS_AT"/>
    <property type="match status" value="1"/>
</dbReference>
<dbReference type="InterPro" id="IPR014030">
    <property type="entry name" value="Ketoacyl_synth_N"/>
</dbReference>
<dbReference type="InterPro" id="IPR049552">
    <property type="entry name" value="PKS_DH_N"/>
</dbReference>
<dbReference type="GO" id="GO:0004312">
    <property type="term" value="F:fatty acid synthase activity"/>
    <property type="evidence" value="ECO:0007669"/>
    <property type="project" value="TreeGrafter"/>
</dbReference>
<reference evidence="8 9" key="1">
    <citation type="submission" date="2015-12" db="EMBL/GenBank/DDBJ databases">
        <title>The genome of Folsomia candida.</title>
        <authorList>
            <person name="Faddeeva A."/>
            <person name="Derks M.F."/>
            <person name="Anvar Y."/>
            <person name="Smit S."/>
            <person name="Van Straalen N."/>
            <person name="Roelofs D."/>
        </authorList>
    </citation>
    <scope>NUCLEOTIDE SEQUENCE [LARGE SCALE GENOMIC DNA]</scope>
    <source>
        <strain evidence="8 9">VU population</strain>
        <tissue evidence="8">Whole body</tissue>
    </source>
</reference>
<dbReference type="Gene3D" id="1.10.287.1960">
    <property type="match status" value="1"/>
</dbReference>
<dbReference type="Pfam" id="PF00698">
    <property type="entry name" value="Acyl_transf_1"/>
    <property type="match status" value="1"/>
</dbReference>
<dbReference type="Gene3D" id="3.40.50.720">
    <property type="entry name" value="NAD(P)-binding Rossmann-like Domain"/>
    <property type="match status" value="2"/>
</dbReference>
<dbReference type="Pfam" id="PF00089">
    <property type="entry name" value="Trypsin"/>
    <property type="match status" value="1"/>
</dbReference>
<dbReference type="InterPro" id="IPR049900">
    <property type="entry name" value="PKS_mFAS_DH"/>
</dbReference>
<dbReference type="SMART" id="SM00822">
    <property type="entry name" value="PKS_KR"/>
    <property type="match status" value="1"/>
</dbReference>
<protein>
    <submittedName>
        <fullName evidence="8">Putative inactive phenolphthiocerol synthesis polyketide synthase type I Pks1</fullName>
    </submittedName>
</protein>
<feature type="transmembrane region" description="Helical" evidence="5">
    <location>
        <begin position="1764"/>
        <end position="1785"/>
    </location>
</feature>
<dbReference type="SUPFAM" id="SSF55048">
    <property type="entry name" value="Probable ACP-binding domain of malonyl-CoA ACP transacylase"/>
    <property type="match status" value="1"/>
</dbReference>
<dbReference type="Pfam" id="PF07993">
    <property type="entry name" value="NAD_binding_4"/>
    <property type="match status" value="1"/>
</dbReference>
<evidence type="ECO:0000259" key="7">
    <source>
        <dbReference type="PROSITE" id="PS52019"/>
    </source>
</evidence>
<evidence type="ECO:0000256" key="5">
    <source>
        <dbReference type="SAM" id="Phobius"/>
    </source>
</evidence>
<dbReference type="OrthoDB" id="329835at2759"/>
<dbReference type="GO" id="GO:0006508">
    <property type="term" value="P:proteolysis"/>
    <property type="evidence" value="ECO:0007669"/>
    <property type="project" value="InterPro"/>
</dbReference>
<dbReference type="PANTHER" id="PTHR43775">
    <property type="entry name" value="FATTY ACID SYNTHASE"/>
    <property type="match status" value="1"/>
</dbReference>
<dbReference type="SMART" id="SM00825">
    <property type="entry name" value="PKS_KS"/>
    <property type="match status" value="1"/>
</dbReference>
<dbReference type="GO" id="GO:0004252">
    <property type="term" value="F:serine-type endopeptidase activity"/>
    <property type="evidence" value="ECO:0007669"/>
    <property type="project" value="InterPro"/>
</dbReference>
<proteinExistence type="predicted"/>
<name>A0A226DS84_FOLCA</name>
<feature type="region of interest" description="C-terminal hotdog fold" evidence="4">
    <location>
        <begin position="594"/>
        <end position="761"/>
    </location>
</feature>
<evidence type="ECO:0000313" key="8">
    <source>
        <dbReference type="EMBL" id="OXA48362.1"/>
    </source>
</evidence>
<dbReference type="PROSITE" id="PS00606">
    <property type="entry name" value="KS3_1"/>
    <property type="match status" value="1"/>
</dbReference>
<dbReference type="InterPro" id="IPR001227">
    <property type="entry name" value="Ac_transferase_dom_sf"/>
</dbReference>
<dbReference type="InterPro" id="IPR057326">
    <property type="entry name" value="KR_dom"/>
</dbReference>
<dbReference type="InterPro" id="IPR014043">
    <property type="entry name" value="Acyl_transferase_dom"/>
</dbReference>
<dbReference type="InterPro" id="IPR020841">
    <property type="entry name" value="PKS_Beta-ketoAc_synthase_dom"/>
</dbReference>
<dbReference type="PROSITE" id="PS52019">
    <property type="entry name" value="PKS_MFAS_DH"/>
    <property type="match status" value="1"/>
</dbReference>
<feature type="transmembrane region" description="Helical" evidence="5">
    <location>
        <begin position="1829"/>
        <end position="1849"/>
    </location>
</feature>
<dbReference type="InterPro" id="IPR013120">
    <property type="entry name" value="FAR_NAD-bd"/>
</dbReference>
<dbReference type="InterPro" id="IPR013968">
    <property type="entry name" value="PKS_KR"/>
</dbReference>
<dbReference type="InterPro" id="IPR016036">
    <property type="entry name" value="Malonyl_transacylase_ACP-bd"/>
</dbReference>
<dbReference type="Gene3D" id="3.40.47.10">
    <property type="match status" value="1"/>
</dbReference>
<keyword evidence="5" id="KW-0812">Transmembrane</keyword>
<accession>A0A226DS84</accession>
<dbReference type="PANTHER" id="PTHR43775:SF37">
    <property type="entry name" value="SI:DKEY-61P9.11"/>
    <property type="match status" value="1"/>
</dbReference>
<comment type="caution">
    <text evidence="8">The sequence shown here is derived from an EMBL/GenBank/DDBJ whole genome shotgun (WGS) entry which is preliminary data.</text>
</comment>
<dbReference type="InterPro" id="IPR050091">
    <property type="entry name" value="PKS_NRPS_Biosynth_Enz"/>
</dbReference>
<feature type="region of interest" description="N-terminal hotdog fold" evidence="4">
    <location>
        <begin position="441"/>
        <end position="575"/>
    </location>
</feature>
<dbReference type="Proteomes" id="UP000198287">
    <property type="component" value="Unassembled WGS sequence"/>
</dbReference>
<dbReference type="Gene3D" id="2.40.10.10">
    <property type="entry name" value="Trypsin-like serine proteases"/>
    <property type="match status" value="2"/>
</dbReference>
<dbReference type="InterPro" id="IPR042104">
    <property type="entry name" value="PKS_dehydratase_sf"/>
</dbReference>
<gene>
    <name evidence="8" type="ORF">Fcan01_17269</name>
</gene>
<dbReference type="SMART" id="SM00826">
    <property type="entry name" value="PKS_DH"/>
    <property type="match status" value="1"/>
</dbReference>
<dbReference type="GO" id="GO:0004315">
    <property type="term" value="F:3-oxoacyl-[acyl-carrier-protein] synthase activity"/>
    <property type="evidence" value="ECO:0007669"/>
    <property type="project" value="InterPro"/>
</dbReference>
<dbReference type="SUPFAM" id="SSF52151">
    <property type="entry name" value="FabD/lysophospholipase-like"/>
    <property type="match status" value="1"/>
</dbReference>
<evidence type="ECO:0000256" key="4">
    <source>
        <dbReference type="PROSITE-ProRule" id="PRU01363"/>
    </source>
</evidence>
<evidence type="ECO:0000256" key="2">
    <source>
        <dbReference type="ARBA" id="ARBA00022553"/>
    </source>
</evidence>
<dbReference type="Pfam" id="PF21089">
    <property type="entry name" value="PKS_DH_N"/>
    <property type="match status" value="1"/>
</dbReference>
<dbReference type="InterPro" id="IPR020807">
    <property type="entry name" value="PKS_DH"/>
</dbReference>
<evidence type="ECO:0000313" key="9">
    <source>
        <dbReference type="Proteomes" id="UP000198287"/>
    </source>
</evidence>
<dbReference type="SUPFAM" id="SSF53901">
    <property type="entry name" value="Thiolase-like"/>
    <property type="match status" value="1"/>
</dbReference>
<evidence type="ECO:0000259" key="6">
    <source>
        <dbReference type="PROSITE" id="PS52004"/>
    </source>
</evidence>
<dbReference type="EMBL" id="LNIX01000012">
    <property type="protein sequence ID" value="OXA48362.1"/>
    <property type="molecule type" value="Genomic_DNA"/>
</dbReference>
<dbReference type="Gene3D" id="3.90.180.10">
    <property type="entry name" value="Medium-chain alcohol dehydrogenases, catalytic domain"/>
    <property type="match status" value="1"/>
</dbReference>
<dbReference type="SUPFAM" id="SSF50494">
    <property type="entry name" value="Trypsin-like serine proteases"/>
    <property type="match status" value="1"/>
</dbReference>
<feature type="domain" description="PKS/mFAS DH" evidence="7">
    <location>
        <begin position="441"/>
        <end position="761"/>
    </location>
</feature>
<dbReference type="UniPathway" id="UPA00094"/>
<dbReference type="InterPro" id="IPR009003">
    <property type="entry name" value="Peptidase_S1_PA"/>
</dbReference>
<comment type="caution">
    <text evidence="4">Lacks conserved residue(s) required for the propagation of feature annotation.</text>
</comment>
<dbReference type="InterPro" id="IPR016039">
    <property type="entry name" value="Thiolase-like"/>
</dbReference>
<dbReference type="InterPro" id="IPR036291">
    <property type="entry name" value="NAD(P)-bd_dom_sf"/>
</dbReference>